<feature type="transmembrane region" description="Helical" evidence="1">
    <location>
        <begin position="34"/>
        <end position="53"/>
    </location>
</feature>
<organism evidence="2 3">
    <name type="scientific">Enterococcus wangshanyuanii</name>
    <dbReference type="NCBI Taxonomy" id="2005703"/>
    <lineage>
        <taxon>Bacteria</taxon>
        <taxon>Bacillati</taxon>
        <taxon>Bacillota</taxon>
        <taxon>Bacilli</taxon>
        <taxon>Lactobacillales</taxon>
        <taxon>Enterococcaceae</taxon>
        <taxon>Enterococcus</taxon>
    </lineage>
</organism>
<sequence>MKKILEWLENILEGFLQTVGGTIFGWGAHLITEYPVVAITIVAIIAFTALNIIKRKEREKRRLNLQRRRNRTVKKKNRRK</sequence>
<evidence type="ECO:0000313" key="2">
    <source>
        <dbReference type="EMBL" id="GGC97816.1"/>
    </source>
</evidence>
<keyword evidence="3" id="KW-1185">Reference proteome</keyword>
<keyword evidence="1" id="KW-0472">Membrane</keyword>
<name>A0ABQ1PIT3_9ENTE</name>
<evidence type="ECO:0000256" key="1">
    <source>
        <dbReference type="SAM" id="Phobius"/>
    </source>
</evidence>
<dbReference type="Proteomes" id="UP000630615">
    <property type="component" value="Unassembled WGS sequence"/>
</dbReference>
<keyword evidence="1" id="KW-0812">Transmembrane</keyword>
<proteinExistence type="predicted"/>
<reference evidence="3" key="1">
    <citation type="journal article" date="2019" name="Int. J. Syst. Evol. Microbiol.">
        <title>The Global Catalogue of Microorganisms (GCM) 10K type strain sequencing project: providing services to taxonomists for standard genome sequencing and annotation.</title>
        <authorList>
            <consortium name="The Broad Institute Genomics Platform"/>
            <consortium name="The Broad Institute Genome Sequencing Center for Infectious Disease"/>
            <person name="Wu L."/>
            <person name="Ma J."/>
        </authorList>
    </citation>
    <scope>NUCLEOTIDE SEQUENCE [LARGE SCALE GENOMIC DNA]</scope>
    <source>
        <strain evidence="3">CGMCC 1.15942</strain>
    </source>
</reference>
<keyword evidence="1" id="KW-1133">Transmembrane helix</keyword>
<evidence type="ECO:0000313" key="3">
    <source>
        <dbReference type="Proteomes" id="UP000630615"/>
    </source>
</evidence>
<protein>
    <submittedName>
        <fullName evidence="2">Uncharacterized protein</fullName>
    </submittedName>
</protein>
<comment type="caution">
    <text evidence="2">The sequence shown here is derived from an EMBL/GenBank/DDBJ whole genome shotgun (WGS) entry which is preliminary data.</text>
</comment>
<accession>A0ABQ1PIT3</accession>
<dbReference type="EMBL" id="BMKI01000007">
    <property type="protein sequence ID" value="GGC97816.1"/>
    <property type="molecule type" value="Genomic_DNA"/>
</dbReference>
<gene>
    <name evidence="2" type="ORF">GCM10011573_29180</name>
</gene>
<dbReference type="RefSeq" id="WP_088270690.1">
    <property type="nucleotide sequence ID" value="NZ_BMKI01000007.1"/>
</dbReference>